<dbReference type="Proteomes" id="UP000663828">
    <property type="component" value="Unassembled WGS sequence"/>
</dbReference>
<gene>
    <name evidence="1" type="ORF">XAT740_LOCUS40114</name>
</gene>
<sequence>MQFILNQLCTETDNSSFFFINPEELQQNIVEKEVSSKKTLDDISNTIVHLNLFKHLLNQLRYWSLNPLATRTLSPPSGYQNEFTSLVRYLKFDERYLSDTFSETVNANVKIIDNQRLCVKSGEEQQCGYVAGNLLYFQGRHFINLMTSFTNGRIGFIGIRPANLPIDVKPTKNFLPMSSTFGIDDKCLVMNGQCIDIALRWSTLCPKNTFHIELDCDSRTMHIIRRQYYTNNTPPPSKFIDLTLAPLPWQLFIVLRDQHDYVRLML</sequence>
<evidence type="ECO:0000313" key="2">
    <source>
        <dbReference type="Proteomes" id="UP000663828"/>
    </source>
</evidence>
<protein>
    <submittedName>
        <fullName evidence="1">Uncharacterized protein</fullName>
    </submittedName>
</protein>
<accession>A0A815TVL3</accession>
<comment type="caution">
    <text evidence="1">The sequence shown here is derived from an EMBL/GenBank/DDBJ whole genome shotgun (WGS) entry which is preliminary data.</text>
</comment>
<dbReference type="AlphaFoldDB" id="A0A815TVL3"/>
<organism evidence="1 2">
    <name type="scientific">Adineta ricciae</name>
    <name type="common">Rotifer</name>
    <dbReference type="NCBI Taxonomy" id="249248"/>
    <lineage>
        <taxon>Eukaryota</taxon>
        <taxon>Metazoa</taxon>
        <taxon>Spiralia</taxon>
        <taxon>Gnathifera</taxon>
        <taxon>Rotifera</taxon>
        <taxon>Eurotatoria</taxon>
        <taxon>Bdelloidea</taxon>
        <taxon>Adinetida</taxon>
        <taxon>Adinetidae</taxon>
        <taxon>Adineta</taxon>
    </lineage>
</organism>
<dbReference type="EMBL" id="CAJNOR010004527">
    <property type="protein sequence ID" value="CAF1509195.1"/>
    <property type="molecule type" value="Genomic_DNA"/>
</dbReference>
<proteinExistence type="predicted"/>
<reference evidence="1" key="1">
    <citation type="submission" date="2021-02" db="EMBL/GenBank/DDBJ databases">
        <authorList>
            <person name="Nowell W R."/>
        </authorList>
    </citation>
    <scope>NUCLEOTIDE SEQUENCE</scope>
</reference>
<keyword evidence="2" id="KW-1185">Reference proteome</keyword>
<evidence type="ECO:0000313" key="1">
    <source>
        <dbReference type="EMBL" id="CAF1509195.1"/>
    </source>
</evidence>
<name>A0A815TVL3_ADIRI</name>